<dbReference type="AlphaFoldDB" id="T1EXT0"/>
<evidence type="ECO:0000313" key="3">
    <source>
        <dbReference type="EnsemblMetazoa" id="HelroP166118"/>
    </source>
</evidence>
<dbReference type="RefSeq" id="XP_009031389.1">
    <property type="nucleotide sequence ID" value="XM_009033141.1"/>
</dbReference>
<dbReference type="EnsemblMetazoa" id="HelroT166118">
    <property type="protein sequence ID" value="HelroP166118"/>
    <property type="gene ID" value="HelroG166118"/>
</dbReference>
<feature type="compositionally biased region" description="Acidic residues" evidence="1">
    <location>
        <begin position="9"/>
        <end position="20"/>
    </location>
</feature>
<gene>
    <name evidence="3" type="primary">20201380</name>
    <name evidence="2" type="ORF">HELRODRAFT_166118</name>
</gene>
<dbReference type="Proteomes" id="UP000015101">
    <property type="component" value="Unassembled WGS sequence"/>
</dbReference>
<reference evidence="3" key="3">
    <citation type="submission" date="2015-06" db="UniProtKB">
        <authorList>
            <consortium name="EnsemblMetazoa"/>
        </authorList>
    </citation>
    <scope>IDENTIFICATION</scope>
</reference>
<proteinExistence type="predicted"/>
<evidence type="ECO:0000256" key="1">
    <source>
        <dbReference type="SAM" id="MobiDB-lite"/>
    </source>
</evidence>
<dbReference type="EMBL" id="AMQM01002260">
    <property type="status" value="NOT_ANNOTATED_CDS"/>
    <property type="molecule type" value="Genomic_DNA"/>
</dbReference>
<dbReference type="InParanoid" id="T1EXT0"/>
<dbReference type="OrthoDB" id="7433202at2759"/>
<dbReference type="KEGG" id="hro:HELRODRAFT_166118"/>
<dbReference type="CTD" id="20201380"/>
<accession>T1EXT0</accession>
<organism evidence="3 4">
    <name type="scientific">Helobdella robusta</name>
    <name type="common">Californian leech</name>
    <dbReference type="NCBI Taxonomy" id="6412"/>
    <lineage>
        <taxon>Eukaryota</taxon>
        <taxon>Metazoa</taxon>
        <taxon>Spiralia</taxon>
        <taxon>Lophotrochozoa</taxon>
        <taxon>Annelida</taxon>
        <taxon>Clitellata</taxon>
        <taxon>Hirudinea</taxon>
        <taxon>Rhynchobdellida</taxon>
        <taxon>Glossiphoniidae</taxon>
        <taxon>Helobdella</taxon>
    </lineage>
</organism>
<sequence length="347" mass="38992">MGKFRKDDQDDGEDDDDDHDSGDRCDVRDDVTSLHHTCSERRTSVNFAAVTFLCSNINRHRRLPKQSRSWPGLASPRLCISGSENTGRKEELSRSACQLKQTPMYIHTPLITRFIHSIHLQHALHNTSWGTRLDDSCVCVSLGLRLGAQIVTEYECACGARVDELGYHSLSCRLGPGRQARHTAVNEYLVRCFQKAGIPVIKEPMGLIEEGAFRPDGYTITPWAQGRSLAWDVTLPHTMTDRYIGYTSVEAGTAALKASDFKNEKYVSLNNLSKIFQPICIETFGPTDKHTSLFINELTRKIVNITGDPNEGNYLKQTLSLLLQKFNSFCILDGAARYLTVRDQGHR</sequence>
<dbReference type="HOGENOM" id="CLU_799931_0_0_1"/>
<evidence type="ECO:0000313" key="2">
    <source>
        <dbReference type="EMBL" id="ESN90452.1"/>
    </source>
</evidence>
<protein>
    <submittedName>
        <fullName evidence="2 3">Uncharacterized protein</fullName>
    </submittedName>
</protein>
<reference evidence="2 4" key="2">
    <citation type="journal article" date="2013" name="Nature">
        <title>Insights into bilaterian evolution from three spiralian genomes.</title>
        <authorList>
            <person name="Simakov O."/>
            <person name="Marletaz F."/>
            <person name="Cho S.J."/>
            <person name="Edsinger-Gonzales E."/>
            <person name="Havlak P."/>
            <person name="Hellsten U."/>
            <person name="Kuo D.H."/>
            <person name="Larsson T."/>
            <person name="Lv J."/>
            <person name="Arendt D."/>
            <person name="Savage R."/>
            <person name="Osoegawa K."/>
            <person name="de Jong P."/>
            <person name="Grimwood J."/>
            <person name="Chapman J.A."/>
            <person name="Shapiro H."/>
            <person name="Aerts A."/>
            <person name="Otillar R.P."/>
            <person name="Terry A.Y."/>
            <person name="Boore J.L."/>
            <person name="Grigoriev I.V."/>
            <person name="Lindberg D.R."/>
            <person name="Seaver E.C."/>
            <person name="Weisblat D.A."/>
            <person name="Putnam N.H."/>
            <person name="Rokhsar D.S."/>
        </authorList>
    </citation>
    <scope>NUCLEOTIDE SEQUENCE</scope>
</reference>
<feature type="region of interest" description="Disordered" evidence="1">
    <location>
        <begin position="1"/>
        <end position="26"/>
    </location>
</feature>
<dbReference type="EMBL" id="KB097753">
    <property type="protein sequence ID" value="ESN90452.1"/>
    <property type="molecule type" value="Genomic_DNA"/>
</dbReference>
<dbReference type="GeneID" id="20201380"/>
<evidence type="ECO:0000313" key="4">
    <source>
        <dbReference type="Proteomes" id="UP000015101"/>
    </source>
</evidence>
<name>T1EXT0_HELRO</name>
<reference evidence="4" key="1">
    <citation type="submission" date="2012-12" db="EMBL/GenBank/DDBJ databases">
        <authorList>
            <person name="Hellsten U."/>
            <person name="Grimwood J."/>
            <person name="Chapman J.A."/>
            <person name="Shapiro H."/>
            <person name="Aerts A."/>
            <person name="Otillar R.P."/>
            <person name="Terry A.Y."/>
            <person name="Boore J.L."/>
            <person name="Simakov O."/>
            <person name="Marletaz F."/>
            <person name="Cho S.-J."/>
            <person name="Edsinger-Gonzales E."/>
            <person name="Havlak P."/>
            <person name="Kuo D.-H."/>
            <person name="Larsson T."/>
            <person name="Lv J."/>
            <person name="Arendt D."/>
            <person name="Savage R."/>
            <person name="Osoegawa K."/>
            <person name="de Jong P."/>
            <person name="Lindberg D.R."/>
            <person name="Seaver E.C."/>
            <person name="Weisblat D.A."/>
            <person name="Putnam N.H."/>
            <person name="Grigoriev I.V."/>
            <person name="Rokhsar D.S."/>
        </authorList>
    </citation>
    <scope>NUCLEOTIDE SEQUENCE</scope>
</reference>
<keyword evidence="4" id="KW-1185">Reference proteome</keyword>